<organism evidence="4 5">
    <name type="scientific">Desulfohalobium retbaense (strain ATCC 49708 / DSM 5692 / JCM 16813 / HR100)</name>
    <dbReference type="NCBI Taxonomy" id="485915"/>
    <lineage>
        <taxon>Bacteria</taxon>
        <taxon>Pseudomonadati</taxon>
        <taxon>Thermodesulfobacteriota</taxon>
        <taxon>Desulfovibrionia</taxon>
        <taxon>Desulfovibrionales</taxon>
        <taxon>Desulfohalobiaceae</taxon>
        <taxon>Desulfohalobium</taxon>
    </lineage>
</organism>
<dbReference type="InterPro" id="IPR000160">
    <property type="entry name" value="GGDEF_dom"/>
</dbReference>
<dbReference type="InterPro" id="IPR052163">
    <property type="entry name" value="DGC-Regulatory_Protein"/>
</dbReference>
<dbReference type="InterPro" id="IPR029016">
    <property type="entry name" value="GAF-like_dom_sf"/>
</dbReference>
<proteinExistence type="predicted"/>
<dbReference type="Pfam" id="PF13426">
    <property type="entry name" value="PAS_9"/>
    <property type="match status" value="1"/>
</dbReference>
<dbReference type="Pfam" id="PF13185">
    <property type="entry name" value="GAF_2"/>
    <property type="match status" value="1"/>
</dbReference>
<dbReference type="PANTHER" id="PTHR46663">
    <property type="entry name" value="DIGUANYLATE CYCLASE DGCT-RELATED"/>
    <property type="match status" value="1"/>
</dbReference>
<feature type="domain" description="PAS" evidence="1">
    <location>
        <begin position="302"/>
        <end position="372"/>
    </location>
</feature>
<dbReference type="SUPFAM" id="SSF55781">
    <property type="entry name" value="GAF domain-like"/>
    <property type="match status" value="1"/>
</dbReference>
<dbReference type="SMART" id="SM00065">
    <property type="entry name" value="GAF"/>
    <property type="match status" value="1"/>
</dbReference>
<name>C8X2Z9_DESRD</name>
<dbReference type="NCBIfam" id="TIGR00229">
    <property type="entry name" value="sensory_box"/>
    <property type="match status" value="2"/>
</dbReference>
<dbReference type="InterPro" id="IPR029787">
    <property type="entry name" value="Nucleotide_cyclase"/>
</dbReference>
<dbReference type="Gene3D" id="3.30.450.40">
    <property type="match status" value="1"/>
</dbReference>
<keyword evidence="5" id="KW-1185">Reference proteome</keyword>
<dbReference type="PROSITE" id="PS50113">
    <property type="entry name" value="PAC"/>
    <property type="match status" value="1"/>
</dbReference>
<dbReference type="eggNOG" id="COG3706">
    <property type="taxonomic scope" value="Bacteria"/>
</dbReference>
<dbReference type="InterPro" id="IPR000700">
    <property type="entry name" value="PAS-assoc_C"/>
</dbReference>
<dbReference type="SMART" id="SM00267">
    <property type="entry name" value="GGDEF"/>
    <property type="match status" value="1"/>
</dbReference>
<protein>
    <submittedName>
        <fullName evidence="4">Diguanylate cyclase with PAS/PAC and GAF sensors</fullName>
    </submittedName>
</protein>
<dbReference type="InterPro" id="IPR035965">
    <property type="entry name" value="PAS-like_dom_sf"/>
</dbReference>
<feature type="domain" description="PAS" evidence="1">
    <location>
        <begin position="12"/>
        <end position="87"/>
    </location>
</feature>
<dbReference type="Gene3D" id="3.30.450.20">
    <property type="entry name" value="PAS domain"/>
    <property type="match status" value="2"/>
</dbReference>
<dbReference type="Proteomes" id="UP000001052">
    <property type="component" value="Chromosome"/>
</dbReference>
<dbReference type="SUPFAM" id="SSF55785">
    <property type="entry name" value="PYP-like sensor domain (PAS domain)"/>
    <property type="match status" value="2"/>
</dbReference>
<dbReference type="InterPro" id="IPR013656">
    <property type="entry name" value="PAS_4"/>
</dbReference>
<dbReference type="eggNOG" id="COG2203">
    <property type="taxonomic scope" value="Bacteria"/>
</dbReference>
<feature type="domain" description="PAC" evidence="2">
    <location>
        <begin position="374"/>
        <end position="426"/>
    </location>
</feature>
<evidence type="ECO:0000259" key="1">
    <source>
        <dbReference type="PROSITE" id="PS50112"/>
    </source>
</evidence>
<dbReference type="AlphaFoldDB" id="C8X2Z9"/>
<dbReference type="InterPro" id="IPR001610">
    <property type="entry name" value="PAC"/>
</dbReference>
<dbReference type="EMBL" id="CP001734">
    <property type="protein sequence ID" value="ACV68796.1"/>
    <property type="molecule type" value="Genomic_DNA"/>
</dbReference>
<dbReference type="HOGENOM" id="CLU_000445_11_4_7"/>
<dbReference type="PROSITE" id="PS50112">
    <property type="entry name" value="PAS"/>
    <property type="match status" value="2"/>
</dbReference>
<dbReference type="Gene3D" id="3.30.70.270">
    <property type="match status" value="1"/>
</dbReference>
<dbReference type="PANTHER" id="PTHR46663:SF4">
    <property type="entry name" value="DIGUANYLATE CYCLASE DGCT-RELATED"/>
    <property type="match status" value="1"/>
</dbReference>
<evidence type="ECO:0000259" key="3">
    <source>
        <dbReference type="PROSITE" id="PS50887"/>
    </source>
</evidence>
<dbReference type="RefSeq" id="WP_015751941.1">
    <property type="nucleotide sequence ID" value="NC_013223.1"/>
</dbReference>
<dbReference type="GO" id="GO:0003824">
    <property type="term" value="F:catalytic activity"/>
    <property type="evidence" value="ECO:0007669"/>
    <property type="project" value="UniProtKB-ARBA"/>
</dbReference>
<sequence length="581" mass="64626">MKAGNPVQQGRALDTLRSALARVSVGAMITDAQLEPTGPCIVYVNPAWERLTGFSAEAVVGSTPHILYGRETSANALDDLRASLKEDGTAQSETVIYRRDGTRLNMAVSISPLCLCGDGVDHYLALQWDVTAHRETCARNRDLEALTRLQRAVIMENLNIDSLRQRVANGALEVTGAHAAVVEEAEEGEMVYRAVAGMAEGQLGLRLPIDQSASGLAYRSKEPVLVRDVDRDDRIQLKAKAREIGFLSGIMVPLAQAGRIFGVLKVYANQADHFHERDQYFLEVASGVLAANLHKAAEYASSEQRRTLLLDALPAMISYVDSDLRYQEVNAAYERFYGLGTERILGRKIEDILDPEIFSNFRPYWDAVLRGETVSYEREIVTPAGERRIFQGDYHPHQDHQGEVFGFYAIVRDVTDRHQAQTDYLTGLPNRRRLERDGFLQLTQAHRYDKDLSFMMIDLDDFKSFNDQFGHLYGDEALKAVAELLRSASRDADIPARWGGEEFALLLPETDLDGAREVAERLRARVATLDFGMGRFVTASLGVAQARAEDDLSALQDRADQALYRAKMAGRNQVAAEIKAG</sequence>
<dbReference type="SMART" id="SM00091">
    <property type="entry name" value="PAS"/>
    <property type="match status" value="2"/>
</dbReference>
<dbReference type="SMART" id="SM00086">
    <property type="entry name" value="PAC"/>
    <property type="match status" value="2"/>
</dbReference>
<evidence type="ECO:0000313" key="4">
    <source>
        <dbReference type="EMBL" id="ACV68796.1"/>
    </source>
</evidence>
<dbReference type="CDD" id="cd00130">
    <property type="entry name" value="PAS"/>
    <property type="match status" value="2"/>
</dbReference>
<evidence type="ECO:0000313" key="5">
    <source>
        <dbReference type="Proteomes" id="UP000001052"/>
    </source>
</evidence>
<dbReference type="NCBIfam" id="TIGR00254">
    <property type="entry name" value="GGDEF"/>
    <property type="match status" value="1"/>
</dbReference>
<gene>
    <name evidence="4" type="ordered locus">Dret_1510</name>
</gene>
<accession>C8X2Z9</accession>
<feature type="domain" description="GGDEF" evidence="3">
    <location>
        <begin position="450"/>
        <end position="579"/>
    </location>
</feature>
<evidence type="ECO:0000259" key="2">
    <source>
        <dbReference type="PROSITE" id="PS50113"/>
    </source>
</evidence>
<dbReference type="InterPro" id="IPR000014">
    <property type="entry name" value="PAS"/>
</dbReference>
<dbReference type="InterPro" id="IPR003018">
    <property type="entry name" value="GAF"/>
</dbReference>
<dbReference type="SUPFAM" id="SSF55073">
    <property type="entry name" value="Nucleotide cyclase"/>
    <property type="match status" value="1"/>
</dbReference>
<dbReference type="Pfam" id="PF00990">
    <property type="entry name" value="GGDEF"/>
    <property type="match status" value="1"/>
</dbReference>
<dbReference type="STRING" id="485915.Dret_1510"/>
<dbReference type="InterPro" id="IPR043128">
    <property type="entry name" value="Rev_trsase/Diguanyl_cyclase"/>
</dbReference>
<reference evidence="4 5" key="2">
    <citation type="journal article" date="2010" name="Stand. Genomic Sci.">
        <title>Complete genome sequence of Desulfohalobium retbaense type strain (HR(100)).</title>
        <authorList>
            <person name="Spring S."/>
            <person name="Nolan M."/>
            <person name="Lapidus A."/>
            <person name="Glavina Del Rio T."/>
            <person name="Copeland A."/>
            <person name="Tice H."/>
            <person name="Cheng J.F."/>
            <person name="Lucas S."/>
            <person name="Land M."/>
            <person name="Chen F."/>
            <person name="Bruce D."/>
            <person name="Goodwin L."/>
            <person name="Pitluck S."/>
            <person name="Ivanova N."/>
            <person name="Mavromatis K."/>
            <person name="Mikhailova N."/>
            <person name="Pati A."/>
            <person name="Chen A."/>
            <person name="Palaniappan K."/>
            <person name="Hauser L."/>
            <person name="Chang Y.J."/>
            <person name="Jeffries C.D."/>
            <person name="Munk C."/>
            <person name="Kiss H."/>
            <person name="Chain P."/>
            <person name="Han C."/>
            <person name="Brettin T."/>
            <person name="Detter J.C."/>
            <person name="Schuler E."/>
            <person name="Goker M."/>
            <person name="Rohde M."/>
            <person name="Bristow J."/>
            <person name="Eisen J.A."/>
            <person name="Markowitz V."/>
            <person name="Hugenholtz P."/>
            <person name="Kyrpides N.C."/>
            <person name="Klenk H.P."/>
        </authorList>
    </citation>
    <scope>NUCLEOTIDE SEQUENCE [LARGE SCALE GENOMIC DNA]</scope>
    <source>
        <strain evidence="4 5">DSM 5692</strain>
    </source>
</reference>
<dbReference type="eggNOG" id="COG2461">
    <property type="taxonomic scope" value="Bacteria"/>
</dbReference>
<dbReference type="PROSITE" id="PS50887">
    <property type="entry name" value="GGDEF"/>
    <property type="match status" value="1"/>
</dbReference>
<dbReference type="KEGG" id="drt:Dret_1510"/>
<reference evidence="5" key="1">
    <citation type="submission" date="2009-09" db="EMBL/GenBank/DDBJ databases">
        <title>The complete chromosome of Desulfohalobium retbaense DSM 5692.</title>
        <authorList>
            <consortium name="US DOE Joint Genome Institute (JGI-PGF)"/>
            <person name="Lucas S."/>
            <person name="Copeland A."/>
            <person name="Lapidus A."/>
            <person name="Glavina del Rio T."/>
            <person name="Dalin E."/>
            <person name="Tice H."/>
            <person name="Bruce D."/>
            <person name="Goodwin L."/>
            <person name="Pitluck S."/>
            <person name="Kyrpides N."/>
            <person name="Mavromatis K."/>
            <person name="Ivanova N."/>
            <person name="Mikhailova N."/>
            <person name="Munk A.C."/>
            <person name="Brettin T."/>
            <person name="Detter J.C."/>
            <person name="Han C."/>
            <person name="Tapia R."/>
            <person name="Larimer F."/>
            <person name="Land M."/>
            <person name="Hauser L."/>
            <person name="Markowitz V."/>
            <person name="Cheng J.-F."/>
            <person name="Hugenholtz P."/>
            <person name="Woyke T."/>
            <person name="Wu D."/>
            <person name="Spring S."/>
            <person name="Klenk H.-P."/>
            <person name="Eisen J.A."/>
        </authorList>
    </citation>
    <scope>NUCLEOTIDE SEQUENCE [LARGE SCALE GENOMIC DNA]</scope>
    <source>
        <strain evidence="5">DSM 5692</strain>
    </source>
</reference>
<dbReference type="CDD" id="cd01949">
    <property type="entry name" value="GGDEF"/>
    <property type="match status" value="1"/>
</dbReference>
<dbReference type="Pfam" id="PF08448">
    <property type="entry name" value="PAS_4"/>
    <property type="match status" value="1"/>
</dbReference>
<dbReference type="FunFam" id="3.30.70.270:FF:000001">
    <property type="entry name" value="Diguanylate cyclase domain protein"/>
    <property type="match status" value="1"/>
</dbReference>